<sequence>MQLFKTLLLVCALLALALTHPDREDRESHRANKHAAQRRVTDDGKNNNKPYIERCNWLDKDLPTCAPGLFCLRDDWRCVTNINCRHKGGWCVPNFTANLKEEMEERRRLHNSDESEDHE</sequence>
<accession>A0A454XQ26</accession>
<evidence type="ECO:0000313" key="2">
    <source>
        <dbReference type="Proteomes" id="UP000005239"/>
    </source>
</evidence>
<dbReference type="AlphaFoldDB" id="A0A454XQ26"/>
<organism evidence="1 2">
    <name type="scientific">Pristionchus pacificus</name>
    <name type="common">Parasitic nematode worm</name>
    <dbReference type="NCBI Taxonomy" id="54126"/>
    <lineage>
        <taxon>Eukaryota</taxon>
        <taxon>Metazoa</taxon>
        <taxon>Ecdysozoa</taxon>
        <taxon>Nematoda</taxon>
        <taxon>Chromadorea</taxon>
        <taxon>Rhabditida</taxon>
        <taxon>Rhabditina</taxon>
        <taxon>Diplogasteromorpha</taxon>
        <taxon>Diplogasteroidea</taxon>
        <taxon>Neodiplogasteridae</taxon>
        <taxon>Pristionchus</taxon>
    </lineage>
</organism>
<dbReference type="EnsemblMetazoa" id="PPA09826.1">
    <property type="protein sequence ID" value="PPA09826.1"/>
    <property type="gene ID" value="WBGene00099380"/>
</dbReference>
<reference evidence="2" key="1">
    <citation type="journal article" date="2008" name="Nat. Genet.">
        <title>The Pristionchus pacificus genome provides a unique perspective on nematode lifestyle and parasitism.</title>
        <authorList>
            <person name="Dieterich C."/>
            <person name="Clifton S.W."/>
            <person name="Schuster L.N."/>
            <person name="Chinwalla A."/>
            <person name="Delehaunty K."/>
            <person name="Dinkelacker I."/>
            <person name="Fulton L."/>
            <person name="Fulton R."/>
            <person name="Godfrey J."/>
            <person name="Minx P."/>
            <person name="Mitreva M."/>
            <person name="Roeseler W."/>
            <person name="Tian H."/>
            <person name="Witte H."/>
            <person name="Yang S.P."/>
            <person name="Wilson R.K."/>
            <person name="Sommer R.J."/>
        </authorList>
    </citation>
    <scope>NUCLEOTIDE SEQUENCE [LARGE SCALE GENOMIC DNA]</scope>
    <source>
        <strain evidence="2">PS312</strain>
    </source>
</reference>
<accession>A0A8R1YCV8</accession>
<proteinExistence type="predicted"/>
<protein>
    <submittedName>
        <fullName evidence="1">Uncharacterized protein</fullName>
    </submittedName>
</protein>
<dbReference type="Proteomes" id="UP000005239">
    <property type="component" value="Unassembled WGS sequence"/>
</dbReference>
<name>A0A454XQ26_PRIPA</name>
<keyword evidence="2" id="KW-1185">Reference proteome</keyword>
<reference evidence="1" key="2">
    <citation type="submission" date="2022-06" db="UniProtKB">
        <authorList>
            <consortium name="EnsemblMetazoa"/>
        </authorList>
    </citation>
    <scope>IDENTIFICATION</scope>
    <source>
        <strain evidence="1">PS312</strain>
    </source>
</reference>
<evidence type="ECO:0000313" key="1">
    <source>
        <dbReference type="EnsemblMetazoa" id="PPA09826.1"/>
    </source>
</evidence>
<gene>
    <name evidence="1" type="primary">WBGene00099380</name>
</gene>